<dbReference type="CDD" id="cd16343">
    <property type="entry name" value="LMWPTP"/>
    <property type="match status" value="1"/>
</dbReference>
<dbReference type="SUPFAM" id="SSF52788">
    <property type="entry name" value="Phosphotyrosine protein phosphatases I"/>
    <property type="match status" value="1"/>
</dbReference>
<dbReference type="AlphaFoldDB" id="A0A1I7HAW4"/>
<dbReference type="PANTHER" id="PTHR11717">
    <property type="entry name" value="LOW MOLECULAR WEIGHT PROTEIN TYROSINE PHOSPHATASE"/>
    <property type="match status" value="1"/>
</dbReference>
<keyword evidence="3" id="KW-0378">Hydrolase</keyword>
<comment type="similarity">
    <text evidence="1">Belongs to the low molecular weight phosphotyrosine protein phosphatase family.</text>
</comment>
<dbReference type="Gene3D" id="3.40.50.2300">
    <property type="match status" value="1"/>
</dbReference>
<sequence length="129" mass="14417">MAERILQDALTKAGKIERSVSSAGLSALIGHEADPAACQLMADKGIDISTHRARQLTSDMIREADIILVMETWQKAAIEERSPSAKGKVFRLGEWEKVDISDPYQKDLSEFIRSLSLIEQCTARWVMKL</sequence>
<dbReference type="Proteomes" id="UP000183926">
    <property type="component" value="Unassembled WGS sequence"/>
</dbReference>
<dbReference type="GO" id="GO:0004725">
    <property type="term" value="F:protein tyrosine phosphatase activity"/>
    <property type="evidence" value="ECO:0007669"/>
    <property type="project" value="UniProtKB-EC"/>
</dbReference>
<dbReference type="EC" id="3.1.3.48" evidence="2"/>
<evidence type="ECO:0000259" key="7">
    <source>
        <dbReference type="SMART" id="SM00226"/>
    </source>
</evidence>
<comment type="catalytic activity">
    <reaction evidence="5">
        <text>O-phospho-L-tyrosyl-[protein] + H2O = L-tyrosyl-[protein] + phosphate</text>
        <dbReference type="Rhea" id="RHEA:10684"/>
        <dbReference type="Rhea" id="RHEA-COMP:10136"/>
        <dbReference type="Rhea" id="RHEA-COMP:20101"/>
        <dbReference type="ChEBI" id="CHEBI:15377"/>
        <dbReference type="ChEBI" id="CHEBI:43474"/>
        <dbReference type="ChEBI" id="CHEBI:46858"/>
        <dbReference type="ChEBI" id="CHEBI:61978"/>
        <dbReference type="EC" id="3.1.3.48"/>
    </reaction>
</comment>
<dbReference type="PANTHER" id="PTHR11717:SF31">
    <property type="entry name" value="LOW MOLECULAR WEIGHT PROTEIN-TYROSINE-PHOSPHATASE ETP-RELATED"/>
    <property type="match status" value="1"/>
</dbReference>
<dbReference type="SMART" id="SM00226">
    <property type="entry name" value="LMWPc"/>
    <property type="match status" value="1"/>
</dbReference>
<evidence type="ECO:0000256" key="5">
    <source>
        <dbReference type="ARBA" id="ARBA00051722"/>
    </source>
</evidence>
<proteinExistence type="inferred from homology"/>
<feature type="domain" description="Phosphotyrosine protein phosphatase I" evidence="7">
    <location>
        <begin position="1"/>
        <end position="128"/>
    </location>
</feature>
<dbReference type="Pfam" id="PF01451">
    <property type="entry name" value="LMWPc"/>
    <property type="match status" value="1"/>
</dbReference>
<dbReference type="EMBL" id="FPBL01000004">
    <property type="protein sequence ID" value="SFU57854.1"/>
    <property type="molecule type" value="Genomic_DNA"/>
</dbReference>
<dbReference type="InterPro" id="IPR036196">
    <property type="entry name" value="Ptyr_pPase_sf"/>
</dbReference>
<dbReference type="InterPro" id="IPR023485">
    <property type="entry name" value="Ptyr_pPase"/>
</dbReference>
<evidence type="ECO:0000256" key="1">
    <source>
        <dbReference type="ARBA" id="ARBA00011063"/>
    </source>
</evidence>
<gene>
    <name evidence="8" type="ORF">SAMN05216339_104199</name>
</gene>
<dbReference type="InterPro" id="IPR050438">
    <property type="entry name" value="LMW_PTPase"/>
</dbReference>
<evidence type="ECO:0000256" key="3">
    <source>
        <dbReference type="ARBA" id="ARBA00022801"/>
    </source>
</evidence>
<dbReference type="PRINTS" id="PR00719">
    <property type="entry name" value="LMWPTPASE"/>
</dbReference>
<protein>
    <recommendedName>
        <fullName evidence="2">protein-tyrosine-phosphatase</fullName>
        <ecNumber evidence="2">3.1.3.48</ecNumber>
    </recommendedName>
</protein>
<organism evidence="8 9">
    <name type="scientific">Nitrosomonas eutropha</name>
    <dbReference type="NCBI Taxonomy" id="916"/>
    <lineage>
        <taxon>Bacteria</taxon>
        <taxon>Pseudomonadati</taxon>
        <taxon>Pseudomonadota</taxon>
        <taxon>Betaproteobacteria</taxon>
        <taxon>Nitrosomonadales</taxon>
        <taxon>Nitrosomonadaceae</taxon>
        <taxon>Nitrosomonas</taxon>
    </lineage>
</organism>
<feature type="active site" description="Proton donor" evidence="6">
    <location>
        <position position="102"/>
    </location>
</feature>
<evidence type="ECO:0000256" key="4">
    <source>
        <dbReference type="ARBA" id="ARBA00022912"/>
    </source>
</evidence>
<evidence type="ECO:0000313" key="9">
    <source>
        <dbReference type="Proteomes" id="UP000183926"/>
    </source>
</evidence>
<name>A0A1I7HAW4_9PROT</name>
<dbReference type="InterPro" id="IPR017867">
    <property type="entry name" value="Tyr_phospatase_low_mol_wt"/>
</dbReference>
<evidence type="ECO:0000256" key="2">
    <source>
        <dbReference type="ARBA" id="ARBA00013064"/>
    </source>
</evidence>
<keyword evidence="4" id="KW-0904">Protein phosphatase</keyword>
<evidence type="ECO:0000313" key="8">
    <source>
        <dbReference type="EMBL" id="SFU57854.1"/>
    </source>
</evidence>
<evidence type="ECO:0000256" key="6">
    <source>
        <dbReference type="PIRSR" id="PIRSR617867-1"/>
    </source>
</evidence>
<accession>A0A1I7HAW4</accession>
<reference evidence="8 9" key="1">
    <citation type="submission" date="2016-10" db="EMBL/GenBank/DDBJ databases">
        <authorList>
            <person name="de Groot N.N."/>
        </authorList>
    </citation>
    <scope>NUCLEOTIDE SEQUENCE [LARGE SCALE GENOMIC DNA]</scope>
    <source>
        <strain evidence="8 9">Nm24</strain>
    </source>
</reference>